<evidence type="ECO:0000256" key="1">
    <source>
        <dbReference type="SAM" id="Phobius"/>
    </source>
</evidence>
<reference evidence="2 3" key="1">
    <citation type="submission" date="2023-07" db="EMBL/GenBank/DDBJ databases">
        <title>Sorghum-associated microbial communities from plants grown in Nebraska, USA.</title>
        <authorList>
            <person name="Schachtman D."/>
        </authorList>
    </citation>
    <scope>NUCLEOTIDE SEQUENCE [LARGE SCALE GENOMIC DNA]</scope>
    <source>
        <strain evidence="2 3">DS1316</strain>
    </source>
</reference>
<dbReference type="EMBL" id="JAVDRP010000003">
    <property type="protein sequence ID" value="MDR6408473.1"/>
    <property type="molecule type" value="Genomic_DNA"/>
</dbReference>
<sequence>MKTSEKVSAIILSVIAVPVLYMAAVVVSDRNANQQAPAQATAEVAAPTQNAAPAPTPAALTKPPTVEQQIAAAVAAHGSDDWICNPQRNAHKCGTPIVDIGKLAAALLSTAGTQAAWSNSGGLPVKWTNESDIPSRDGILVFGNGTTGDIHIAPTADGLTQIAVSTNDCASTTNSSVCTADIRQALKGAGLAVQRVCYGDAGPQYQVTGPGSVPAVITWRVSTPDMSPRRAASAYMEIFPGMTTYQDATAIHGCKQAQVV</sequence>
<evidence type="ECO:0000313" key="3">
    <source>
        <dbReference type="Proteomes" id="UP001264340"/>
    </source>
</evidence>
<dbReference type="Proteomes" id="UP001264340">
    <property type="component" value="Unassembled WGS sequence"/>
</dbReference>
<feature type="transmembrane region" description="Helical" evidence="1">
    <location>
        <begin position="7"/>
        <end position="27"/>
    </location>
</feature>
<organism evidence="2 3">
    <name type="scientific">Paraburkholderia terricola</name>
    <dbReference type="NCBI Taxonomy" id="169427"/>
    <lineage>
        <taxon>Bacteria</taxon>
        <taxon>Pseudomonadati</taxon>
        <taxon>Pseudomonadota</taxon>
        <taxon>Betaproteobacteria</taxon>
        <taxon>Burkholderiales</taxon>
        <taxon>Burkholderiaceae</taxon>
        <taxon>Paraburkholderia</taxon>
    </lineage>
</organism>
<name>A0ABU1LP10_9BURK</name>
<dbReference type="RefSeq" id="WP_310119879.1">
    <property type="nucleotide sequence ID" value="NZ_JAVDRP010000003.1"/>
</dbReference>
<protein>
    <submittedName>
        <fullName evidence="2">Uncharacterized protein</fullName>
    </submittedName>
</protein>
<gene>
    <name evidence="2" type="ORF">J2804_001866</name>
</gene>
<keyword evidence="1" id="KW-0472">Membrane</keyword>
<evidence type="ECO:0000313" key="2">
    <source>
        <dbReference type="EMBL" id="MDR6408473.1"/>
    </source>
</evidence>
<comment type="caution">
    <text evidence="2">The sequence shown here is derived from an EMBL/GenBank/DDBJ whole genome shotgun (WGS) entry which is preliminary data.</text>
</comment>
<accession>A0ABU1LP10</accession>
<keyword evidence="3" id="KW-1185">Reference proteome</keyword>
<keyword evidence="1" id="KW-1133">Transmembrane helix</keyword>
<keyword evidence="1" id="KW-0812">Transmembrane</keyword>
<proteinExistence type="predicted"/>